<dbReference type="AlphaFoldDB" id="A0A7K3LII8"/>
<accession>A0A7K3LII8</accession>
<dbReference type="InterPro" id="IPR036271">
    <property type="entry name" value="Tet_transcr_reg_TetR-rel_C_sf"/>
</dbReference>
<keyword evidence="1" id="KW-0805">Transcription regulation</keyword>
<keyword evidence="7" id="KW-1185">Reference proteome</keyword>
<dbReference type="SUPFAM" id="SSF48498">
    <property type="entry name" value="Tetracyclin repressor-like, C-terminal domain"/>
    <property type="match status" value="1"/>
</dbReference>
<evidence type="ECO:0000256" key="2">
    <source>
        <dbReference type="ARBA" id="ARBA00023125"/>
    </source>
</evidence>
<dbReference type="SUPFAM" id="SSF46689">
    <property type="entry name" value="Homeodomain-like"/>
    <property type="match status" value="1"/>
</dbReference>
<reference evidence="6 7" key="1">
    <citation type="submission" date="2020-01" db="EMBL/GenBank/DDBJ databases">
        <title>Investigation of new actinobacteria for the biodesulphurisation of diesel fuel.</title>
        <authorList>
            <person name="Athi Narayanan S.M."/>
        </authorList>
    </citation>
    <scope>NUCLEOTIDE SEQUENCE [LARGE SCALE GENOMIC DNA]</scope>
    <source>
        <strain evidence="6 7">213E</strain>
    </source>
</reference>
<evidence type="ECO:0000313" key="7">
    <source>
        <dbReference type="Proteomes" id="UP000466307"/>
    </source>
</evidence>
<sequence length="204" mass="21770">MVDTVCMSSTSGAADDTRTRIVTAGVALLDEEGIDAVGLRAIARRAGVSHGAPRRYFPTHRSLLAAIAREGLIDLGAAVRPALEADGDPRDQLRAAARAYVGLARSRRAMFELMFRHDILDGAGGDLRGLSLPLLQALHAVVAAENDAQQDAKPLWQNTIRLWSAIHGVAVLVANRALDPVAELTVIDVDDLLDSIVDTALPQR</sequence>
<evidence type="ECO:0000256" key="3">
    <source>
        <dbReference type="ARBA" id="ARBA00023163"/>
    </source>
</evidence>
<keyword evidence="2 4" id="KW-0238">DNA-binding</keyword>
<evidence type="ECO:0000256" key="4">
    <source>
        <dbReference type="PROSITE-ProRule" id="PRU00335"/>
    </source>
</evidence>
<evidence type="ECO:0000256" key="1">
    <source>
        <dbReference type="ARBA" id="ARBA00023015"/>
    </source>
</evidence>
<keyword evidence="3" id="KW-0804">Transcription</keyword>
<dbReference type="EMBL" id="JAADZU010000001">
    <property type="protein sequence ID" value="NDK88034.1"/>
    <property type="molecule type" value="Genomic_DNA"/>
</dbReference>
<dbReference type="PANTHER" id="PTHR30055">
    <property type="entry name" value="HTH-TYPE TRANSCRIPTIONAL REGULATOR RUTR"/>
    <property type="match status" value="1"/>
</dbReference>
<dbReference type="InterPro" id="IPR009057">
    <property type="entry name" value="Homeodomain-like_sf"/>
</dbReference>
<dbReference type="InterPro" id="IPR025996">
    <property type="entry name" value="MT1864/Rv1816-like_C"/>
</dbReference>
<feature type="domain" description="HTH tetR-type" evidence="5">
    <location>
        <begin position="15"/>
        <end position="75"/>
    </location>
</feature>
<dbReference type="InterPro" id="IPR050109">
    <property type="entry name" value="HTH-type_TetR-like_transc_reg"/>
</dbReference>
<gene>
    <name evidence="6" type="ORF">GYA93_00330</name>
</gene>
<dbReference type="Pfam" id="PF13305">
    <property type="entry name" value="TetR_C_33"/>
    <property type="match status" value="1"/>
</dbReference>
<evidence type="ECO:0000313" key="6">
    <source>
        <dbReference type="EMBL" id="NDK88034.1"/>
    </source>
</evidence>
<evidence type="ECO:0000259" key="5">
    <source>
        <dbReference type="PROSITE" id="PS50977"/>
    </source>
</evidence>
<dbReference type="GO" id="GO:0003700">
    <property type="term" value="F:DNA-binding transcription factor activity"/>
    <property type="evidence" value="ECO:0007669"/>
    <property type="project" value="TreeGrafter"/>
</dbReference>
<dbReference type="InterPro" id="IPR001647">
    <property type="entry name" value="HTH_TetR"/>
</dbReference>
<proteinExistence type="predicted"/>
<dbReference type="PANTHER" id="PTHR30055:SF234">
    <property type="entry name" value="HTH-TYPE TRANSCRIPTIONAL REGULATOR BETI"/>
    <property type="match status" value="1"/>
</dbReference>
<dbReference type="PROSITE" id="PS50977">
    <property type="entry name" value="HTH_TETR_2"/>
    <property type="match status" value="1"/>
</dbReference>
<dbReference type="Proteomes" id="UP000466307">
    <property type="component" value="Unassembled WGS sequence"/>
</dbReference>
<protein>
    <submittedName>
        <fullName evidence="6">TetR/AcrR family transcriptional regulator</fullName>
    </submittedName>
</protein>
<dbReference type="GO" id="GO:0000976">
    <property type="term" value="F:transcription cis-regulatory region binding"/>
    <property type="evidence" value="ECO:0007669"/>
    <property type="project" value="TreeGrafter"/>
</dbReference>
<comment type="caution">
    <text evidence="6">The sequence shown here is derived from an EMBL/GenBank/DDBJ whole genome shotgun (WGS) entry which is preliminary data.</text>
</comment>
<organism evidence="6 7">
    <name type="scientific">Gordonia desulfuricans</name>
    <dbReference type="NCBI Taxonomy" id="89051"/>
    <lineage>
        <taxon>Bacteria</taxon>
        <taxon>Bacillati</taxon>
        <taxon>Actinomycetota</taxon>
        <taxon>Actinomycetes</taxon>
        <taxon>Mycobacteriales</taxon>
        <taxon>Gordoniaceae</taxon>
        <taxon>Gordonia</taxon>
    </lineage>
</organism>
<name>A0A7K3LII8_9ACTN</name>
<feature type="DNA-binding region" description="H-T-H motif" evidence="4">
    <location>
        <begin position="38"/>
        <end position="57"/>
    </location>
</feature>
<dbReference type="Gene3D" id="1.10.357.10">
    <property type="entry name" value="Tetracycline Repressor, domain 2"/>
    <property type="match status" value="1"/>
</dbReference>
<dbReference type="Pfam" id="PF00440">
    <property type="entry name" value="TetR_N"/>
    <property type="match status" value="1"/>
</dbReference>